<evidence type="ECO:0000256" key="5">
    <source>
        <dbReference type="RuleBase" id="RU000499"/>
    </source>
</evidence>
<dbReference type="AlphaFoldDB" id="A0A2T4MJZ2"/>
<evidence type="ECO:0000256" key="3">
    <source>
        <dbReference type="ARBA" id="ARBA00023002"/>
    </source>
</evidence>
<evidence type="ECO:0000256" key="4">
    <source>
        <dbReference type="PIRSR" id="PIRSR000303-1"/>
    </source>
</evidence>
<protein>
    <recommendedName>
        <fullName evidence="5">Glutathione peroxidase</fullName>
    </recommendedName>
</protein>
<organism evidence="6 7">
    <name type="scientific">Staphylococcus agnetis</name>
    <dbReference type="NCBI Taxonomy" id="985762"/>
    <lineage>
        <taxon>Bacteria</taxon>
        <taxon>Bacillati</taxon>
        <taxon>Bacillota</taxon>
        <taxon>Bacilli</taxon>
        <taxon>Bacillales</taxon>
        <taxon>Staphylococcaceae</taxon>
        <taxon>Staphylococcus</taxon>
    </lineage>
</organism>
<reference evidence="6" key="1">
    <citation type="submission" date="2019-11" db="EMBL/GenBank/DDBJ databases">
        <title>Whole genome comparisons of Staphylococcus agnetis isolates from cattle and chickens.</title>
        <authorList>
            <person name="Rhoads D."/>
            <person name="Shwani A."/>
            <person name="Adkins P."/>
            <person name="Calcutt M."/>
            <person name="Middleton J."/>
        </authorList>
    </citation>
    <scope>NUCLEOTIDE SEQUENCE</scope>
    <source>
        <strain evidence="6">1387</strain>
    </source>
</reference>
<feature type="active site" evidence="4">
    <location>
        <position position="35"/>
    </location>
</feature>
<dbReference type="PANTHER" id="PTHR11592">
    <property type="entry name" value="GLUTATHIONE PEROXIDASE"/>
    <property type="match status" value="1"/>
</dbReference>
<name>A0A2T4MJZ2_9STAP</name>
<dbReference type="Pfam" id="PF00255">
    <property type="entry name" value="GSHPx"/>
    <property type="match status" value="1"/>
</dbReference>
<dbReference type="SUPFAM" id="SSF52833">
    <property type="entry name" value="Thioredoxin-like"/>
    <property type="match status" value="1"/>
</dbReference>
<dbReference type="InterPro" id="IPR000889">
    <property type="entry name" value="Glutathione_peroxidase"/>
</dbReference>
<dbReference type="RefSeq" id="WP_107368332.1">
    <property type="nucleotide sequence ID" value="NZ_CP045927.1"/>
</dbReference>
<evidence type="ECO:0000313" key="7">
    <source>
        <dbReference type="Proteomes" id="UP000646308"/>
    </source>
</evidence>
<comment type="similarity">
    <text evidence="1 5">Belongs to the glutathione peroxidase family.</text>
</comment>
<keyword evidence="3 5" id="KW-0560">Oxidoreductase</keyword>
<dbReference type="Gene3D" id="3.40.30.10">
    <property type="entry name" value="Glutaredoxin"/>
    <property type="match status" value="1"/>
</dbReference>
<dbReference type="PRINTS" id="PR01011">
    <property type="entry name" value="GLUTPROXDASE"/>
</dbReference>
<dbReference type="Proteomes" id="UP000646308">
    <property type="component" value="Unassembled WGS sequence"/>
</dbReference>
<dbReference type="InterPro" id="IPR036249">
    <property type="entry name" value="Thioredoxin-like_sf"/>
</dbReference>
<evidence type="ECO:0000256" key="1">
    <source>
        <dbReference type="ARBA" id="ARBA00006926"/>
    </source>
</evidence>
<dbReference type="GO" id="GO:0004601">
    <property type="term" value="F:peroxidase activity"/>
    <property type="evidence" value="ECO:0007669"/>
    <property type="project" value="UniProtKB-KW"/>
</dbReference>
<gene>
    <name evidence="6" type="ORF">GLV84_06555</name>
</gene>
<dbReference type="GeneID" id="57691449"/>
<dbReference type="PIRSF" id="PIRSF000303">
    <property type="entry name" value="Glutathion_perox"/>
    <property type="match status" value="1"/>
</dbReference>
<dbReference type="InterPro" id="IPR029760">
    <property type="entry name" value="GPX_CS"/>
</dbReference>
<sequence length="157" mass="17958">MNIYDIEVERSNGDTYKLSQYKGDVMLIVNTASECGFTPQFKDLQVLYDKYKDQGFIVLGFPCNQFGHQEPGSGAEAMQNCQLNYGVTFPMHQKIEVNGANAHPLFQYLKSQQSGILNEKIKWNFTKFLINREGQVIKRFSPQKQPLQLSNAIENLL</sequence>
<dbReference type="EMBL" id="WMFL01000077">
    <property type="protein sequence ID" value="NJI02481.1"/>
    <property type="molecule type" value="Genomic_DNA"/>
</dbReference>
<dbReference type="PANTHER" id="PTHR11592:SF78">
    <property type="entry name" value="GLUTATHIONE PEROXIDASE"/>
    <property type="match status" value="1"/>
</dbReference>
<keyword evidence="2 5" id="KW-0575">Peroxidase</keyword>
<dbReference type="PROSITE" id="PS51355">
    <property type="entry name" value="GLUTATHIONE_PEROXID_3"/>
    <property type="match status" value="1"/>
</dbReference>
<dbReference type="GO" id="GO:0034599">
    <property type="term" value="P:cellular response to oxidative stress"/>
    <property type="evidence" value="ECO:0007669"/>
    <property type="project" value="TreeGrafter"/>
</dbReference>
<dbReference type="FunFam" id="3.40.30.10:FF:000010">
    <property type="entry name" value="Glutathione peroxidase"/>
    <property type="match status" value="1"/>
</dbReference>
<comment type="caution">
    <text evidence="6">The sequence shown here is derived from an EMBL/GenBank/DDBJ whole genome shotgun (WGS) entry which is preliminary data.</text>
</comment>
<evidence type="ECO:0000256" key="2">
    <source>
        <dbReference type="ARBA" id="ARBA00022559"/>
    </source>
</evidence>
<proteinExistence type="inferred from homology"/>
<dbReference type="CDD" id="cd00340">
    <property type="entry name" value="GSH_Peroxidase"/>
    <property type="match status" value="1"/>
</dbReference>
<dbReference type="PROSITE" id="PS00763">
    <property type="entry name" value="GLUTATHIONE_PEROXID_2"/>
    <property type="match status" value="1"/>
</dbReference>
<accession>A0A2T4MJZ2</accession>
<evidence type="ECO:0000313" key="6">
    <source>
        <dbReference type="EMBL" id="NJI02481.1"/>
    </source>
</evidence>